<sequence>MHVHSFQHVHDLHIFERSRMAIEHHAIATLILTIIIILGVGHALSLQSSRVGVFQFSGAPEAGIRLSRFADPQYAHETAARERAMRAALRGLRSDLQTVRTYVVVYSDLAATNAIWKEQQIIRIFEVTKTGVAPTLQHWEGLSRLHWLQAEDYTRGASWLFEDQLPKTYGMELYDE</sequence>
<keyword evidence="1" id="KW-1133">Transmembrane helix</keyword>
<dbReference type="HOGENOM" id="CLU_108813_0_0_0"/>
<reference evidence="2" key="1">
    <citation type="journal article" date="2015" name="PeerJ">
        <title>First genomic representation of candidate bacterial phylum KSB3 points to enhanced environmental sensing as a trigger of wastewater bulking.</title>
        <authorList>
            <person name="Sekiguchi Y."/>
            <person name="Ohashi A."/>
            <person name="Parks D.H."/>
            <person name="Yamauchi T."/>
            <person name="Tyson G.W."/>
            <person name="Hugenholtz P."/>
        </authorList>
    </citation>
    <scope>NUCLEOTIDE SEQUENCE [LARGE SCALE GENOMIC DNA]</scope>
</reference>
<keyword evidence="3" id="KW-1185">Reference proteome</keyword>
<proteinExistence type="predicted"/>
<evidence type="ECO:0000313" key="3">
    <source>
        <dbReference type="Proteomes" id="UP000030661"/>
    </source>
</evidence>
<dbReference type="Proteomes" id="UP000030661">
    <property type="component" value="Unassembled WGS sequence"/>
</dbReference>
<protein>
    <submittedName>
        <fullName evidence="2">Uncharacterized protein</fullName>
    </submittedName>
</protein>
<evidence type="ECO:0000313" key="2">
    <source>
        <dbReference type="EMBL" id="GAK55922.1"/>
    </source>
</evidence>
<organism evidence="2">
    <name type="scientific">Vecturithrix granuli</name>
    <dbReference type="NCBI Taxonomy" id="1499967"/>
    <lineage>
        <taxon>Bacteria</taxon>
        <taxon>Candidatus Moduliflexota</taxon>
        <taxon>Candidatus Vecturitrichia</taxon>
        <taxon>Candidatus Vecturitrichales</taxon>
        <taxon>Candidatus Vecturitrichaceae</taxon>
        <taxon>Candidatus Vecturithrix</taxon>
    </lineage>
</organism>
<dbReference type="EMBL" id="DF820464">
    <property type="protein sequence ID" value="GAK55922.1"/>
    <property type="molecule type" value="Genomic_DNA"/>
</dbReference>
<feature type="transmembrane region" description="Helical" evidence="1">
    <location>
        <begin position="26"/>
        <end position="46"/>
    </location>
</feature>
<gene>
    <name evidence="2" type="ORF">U27_02883</name>
</gene>
<accession>A0A081BUB7</accession>
<name>A0A081BUB7_VECG1</name>
<evidence type="ECO:0000256" key="1">
    <source>
        <dbReference type="SAM" id="Phobius"/>
    </source>
</evidence>
<keyword evidence="1" id="KW-0812">Transmembrane</keyword>
<dbReference type="AlphaFoldDB" id="A0A081BUB7"/>
<keyword evidence="1" id="KW-0472">Membrane</keyword>